<feature type="compositionally biased region" description="Low complexity" evidence="1">
    <location>
        <begin position="1"/>
        <end position="15"/>
    </location>
</feature>
<keyword evidence="2" id="KW-1133">Transmembrane helix</keyword>
<organism evidence="3 4">
    <name type="scientific">Vicia faba</name>
    <name type="common">Broad bean</name>
    <name type="synonym">Faba vulgaris</name>
    <dbReference type="NCBI Taxonomy" id="3906"/>
    <lineage>
        <taxon>Eukaryota</taxon>
        <taxon>Viridiplantae</taxon>
        <taxon>Streptophyta</taxon>
        <taxon>Embryophyta</taxon>
        <taxon>Tracheophyta</taxon>
        <taxon>Spermatophyta</taxon>
        <taxon>Magnoliopsida</taxon>
        <taxon>eudicotyledons</taxon>
        <taxon>Gunneridae</taxon>
        <taxon>Pentapetalae</taxon>
        <taxon>rosids</taxon>
        <taxon>fabids</taxon>
        <taxon>Fabales</taxon>
        <taxon>Fabaceae</taxon>
        <taxon>Papilionoideae</taxon>
        <taxon>50 kb inversion clade</taxon>
        <taxon>NPAAA clade</taxon>
        <taxon>Hologalegina</taxon>
        <taxon>IRL clade</taxon>
        <taxon>Fabeae</taxon>
        <taxon>Vicia</taxon>
    </lineage>
</organism>
<reference evidence="3 4" key="1">
    <citation type="submission" date="2023-01" db="EMBL/GenBank/DDBJ databases">
        <authorList>
            <person name="Kreplak J."/>
        </authorList>
    </citation>
    <scope>NUCLEOTIDE SEQUENCE [LARGE SCALE GENOMIC DNA]</scope>
</reference>
<keyword evidence="2" id="KW-0812">Transmembrane</keyword>
<keyword evidence="4" id="KW-1185">Reference proteome</keyword>
<evidence type="ECO:0000313" key="3">
    <source>
        <dbReference type="EMBL" id="CAI8618954.1"/>
    </source>
</evidence>
<sequence length="132" mass="15155">MTYYRTNTRTELTRPLTRESPRLSASLDCPPSPSHQTIVILMTITFNVCHHRPSKILRRHLPDSNTTTDHSQPTRWTVALWLWHCDILHRTTAPAILAQSILLHQNSQILKIYFPISISLCVVILSQTSMVT</sequence>
<feature type="transmembrane region" description="Helical" evidence="2">
    <location>
        <begin position="112"/>
        <end position="131"/>
    </location>
</feature>
<dbReference type="EMBL" id="OX451741">
    <property type="protein sequence ID" value="CAI8618954.1"/>
    <property type="molecule type" value="Genomic_DNA"/>
</dbReference>
<feature type="region of interest" description="Disordered" evidence="1">
    <location>
        <begin position="1"/>
        <end position="29"/>
    </location>
</feature>
<evidence type="ECO:0000256" key="1">
    <source>
        <dbReference type="SAM" id="MobiDB-lite"/>
    </source>
</evidence>
<gene>
    <name evidence="3" type="ORF">VFH_VI148120</name>
</gene>
<accession>A0AAV1BC66</accession>
<evidence type="ECO:0000313" key="4">
    <source>
        <dbReference type="Proteomes" id="UP001157006"/>
    </source>
</evidence>
<name>A0AAV1BC66_VICFA</name>
<evidence type="ECO:0000256" key="2">
    <source>
        <dbReference type="SAM" id="Phobius"/>
    </source>
</evidence>
<proteinExistence type="predicted"/>
<dbReference type="Proteomes" id="UP001157006">
    <property type="component" value="Chromosome 6"/>
</dbReference>
<protein>
    <submittedName>
        <fullName evidence="3">Uncharacterized protein</fullName>
    </submittedName>
</protein>
<dbReference type="AlphaFoldDB" id="A0AAV1BC66"/>
<keyword evidence="2" id="KW-0472">Membrane</keyword>